<feature type="compositionally biased region" description="Polar residues" evidence="1">
    <location>
        <begin position="50"/>
        <end position="59"/>
    </location>
</feature>
<feature type="region of interest" description="Disordered" evidence="1">
    <location>
        <begin position="1"/>
        <end position="59"/>
    </location>
</feature>
<dbReference type="EMBL" id="LAZR01016685">
    <property type="protein sequence ID" value="KKM03416.1"/>
    <property type="molecule type" value="Genomic_DNA"/>
</dbReference>
<protein>
    <submittedName>
        <fullName evidence="2">Uncharacterized protein</fullName>
    </submittedName>
</protein>
<evidence type="ECO:0000313" key="2">
    <source>
        <dbReference type="EMBL" id="KKM03416.1"/>
    </source>
</evidence>
<accession>A0A0F9JC57</accession>
<organism evidence="2">
    <name type="scientific">marine sediment metagenome</name>
    <dbReference type="NCBI Taxonomy" id="412755"/>
    <lineage>
        <taxon>unclassified sequences</taxon>
        <taxon>metagenomes</taxon>
        <taxon>ecological metagenomes</taxon>
    </lineage>
</organism>
<name>A0A0F9JC57_9ZZZZ</name>
<proteinExistence type="predicted"/>
<feature type="compositionally biased region" description="Polar residues" evidence="1">
    <location>
        <begin position="10"/>
        <end position="23"/>
    </location>
</feature>
<reference evidence="2" key="1">
    <citation type="journal article" date="2015" name="Nature">
        <title>Complex archaea that bridge the gap between prokaryotes and eukaryotes.</title>
        <authorList>
            <person name="Spang A."/>
            <person name="Saw J.H."/>
            <person name="Jorgensen S.L."/>
            <person name="Zaremba-Niedzwiedzka K."/>
            <person name="Martijn J."/>
            <person name="Lind A.E."/>
            <person name="van Eijk R."/>
            <person name="Schleper C."/>
            <person name="Guy L."/>
            <person name="Ettema T.J."/>
        </authorList>
    </citation>
    <scope>NUCLEOTIDE SEQUENCE</scope>
</reference>
<feature type="compositionally biased region" description="Basic and acidic residues" evidence="1">
    <location>
        <begin position="24"/>
        <end position="35"/>
    </location>
</feature>
<comment type="caution">
    <text evidence="2">The sequence shown here is derived from an EMBL/GenBank/DDBJ whole genome shotgun (WGS) entry which is preliminary data.</text>
</comment>
<gene>
    <name evidence="2" type="ORF">LCGC14_1774680</name>
</gene>
<evidence type="ECO:0000256" key="1">
    <source>
        <dbReference type="SAM" id="MobiDB-lite"/>
    </source>
</evidence>
<sequence length="178" mass="19707">MSTKSRKNKNQSPKQKPSLTLSKANDKTIEDKLESTDGEISAATPEQLRAKQNTKSATDMTIKELRALIKEKQDGSVKTDAAKRGKAKLARFRTYAIRQRAWADSQTAKATASEKKAVIAETKLTEYEKKIGVEALTQEEIDNTLTELMSSGRIAQVSSFKVLEPNEEDEAAESTKTK</sequence>
<dbReference type="AlphaFoldDB" id="A0A0F9JC57"/>